<evidence type="ECO:0000313" key="1">
    <source>
        <dbReference type="EMBL" id="OHA22728.1"/>
    </source>
</evidence>
<proteinExistence type="predicted"/>
<evidence type="ECO:0008006" key="3">
    <source>
        <dbReference type="Google" id="ProtNLM"/>
    </source>
</evidence>
<sequence length="391" mass="44133">MKESDSAIVAVRDDFFARRSWQRKQCPLCLEEYYTKRDLPHCGSYRCAGGYPLLNIPAPKVYLELGACAENFREFFTTRGYRLHPPVAIVRSDERTLFASTAGQVFDDLIYGQSPQRDPQQCAVMQPVIRLQGIGLVASLDGISTSFVHTATECWNATTEKHFNSLDQWLDFFSGLGLHVGGLCLKLKCADNDWAGRTVTSEMLKINYDGLEVGVANLFFNITHQSGDIATLSDIGVGLERLVWAVNKSPAYFDGIGPLSSVTIHKRVALDAIRTATLMAGSGVVPDHKNQGSKLRAMIGLIMEEAQHLNLYELVRYYHRQWTSFVDLPVSREQTYSTIWSEINRGLNLETNRVLGIDEPFEQGHEEFLRRAVQKRVIPIARLWDIKRRTT</sequence>
<organism evidence="1 2">
    <name type="scientific">Candidatus Taylorbacteria bacterium RIFCSPHIGHO2_02_49_25</name>
    <dbReference type="NCBI Taxonomy" id="1802305"/>
    <lineage>
        <taxon>Bacteria</taxon>
        <taxon>Candidatus Tayloriibacteriota</taxon>
    </lineage>
</organism>
<reference evidence="1 2" key="1">
    <citation type="journal article" date="2016" name="Nat. Commun.">
        <title>Thousands of microbial genomes shed light on interconnected biogeochemical processes in an aquifer system.</title>
        <authorList>
            <person name="Anantharaman K."/>
            <person name="Brown C.T."/>
            <person name="Hug L.A."/>
            <person name="Sharon I."/>
            <person name="Castelle C.J."/>
            <person name="Probst A.J."/>
            <person name="Thomas B.C."/>
            <person name="Singh A."/>
            <person name="Wilkins M.J."/>
            <person name="Karaoz U."/>
            <person name="Brodie E.L."/>
            <person name="Williams K.H."/>
            <person name="Hubbard S.S."/>
            <person name="Banfield J.F."/>
        </authorList>
    </citation>
    <scope>NUCLEOTIDE SEQUENCE [LARGE SCALE GENOMIC DNA]</scope>
</reference>
<dbReference type="InterPro" id="IPR045864">
    <property type="entry name" value="aa-tRNA-synth_II/BPL/LPL"/>
</dbReference>
<dbReference type="EMBL" id="MHRJ01000021">
    <property type="protein sequence ID" value="OHA22728.1"/>
    <property type="molecule type" value="Genomic_DNA"/>
</dbReference>
<dbReference type="AlphaFoldDB" id="A0A1G2MFS0"/>
<name>A0A1G2MFS0_9BACT</name>
<accession>A0A1G2MFS0</accession>
<gene>
    <name evidence="1" type="ORF">A2W52_04380</name>
</gene>
<evidence type="ECO:0000313" key="2">
    <source>
        <dbReference type="Proteomes" id="UP000176493"/>
    </source>
</evidence>
<protein>
    <recommendedName>
        <fullName evidence="3">Alanine--tRNA ligase</fullName>
    </recommendedName>
</protein>
<dbReference type="Gene3D" id="3.30.930.10">
    <property type="entry name" value="Bira Bifunctional Protein, Domain 2"/>
    <property type="match status" value="1"/>
</dbReference>
<dbReference type="Proteomes" id="UP000176493">
    <property type="component" value="Unassembled WGS sequence"/>
</dbReference>
<comment type="caution">
    <text evidence="1">The sequence shown here is derived from an EMBL/GenBank/DDBJ whole genome shotgun (WGS) entry which is preliminary data.</text>
</comment>